<feature type="domain" description="C2H2-type" evidence="4">
    <location>
        <begin position="1004"/>
        <end position="1031"/>
    </location>
</feature>
<keyword evidence="6" id="KW-1185">Reference proteome</keyword>
<dbReference type="AlphaFoldDB" id="A0A7J5Y193"/>
<dbReference type="OrthoDB" id="6425912at2759"/>
<dbReference type="GO" id="GO:0008270">
    <property type="term" value="F:zinc ion binding"/>
    <property type="evidence" value="ECO:0007669"/>
    <property type="project" value="UniProtKB-KW"/>
</dbReference>
<dbReference type="SUPFAM" id="SSF57667">
    <property type="entry name" value="beta-beta-alpha zinc fingers"/>
    <property type="match status" value="1"/>
</dbReference>
<dbReference type="Gene3D" id="3.30.160.60">
    <property type="entry name" value="Classic Zinc Finger"/>
    <property type="match status" value="1"/>
</dbReference>
<dbReference type="Pfam" id="PF17921">
    <property type="entry name" value="Integrase_H2C2"/>
    <property type="match status" value="1"/>
</dbReference>
<gene>
    <name evidence="5" type="ORF">F7725_002015</name>
</gene>
<name>A0A7J5Y193_DISMA</name>
<dbReference type="Pfam" id="PF00651">
    <property type="entry name" value="BTB"/>
    <property type="match status" value="1"/>
</dbReference>
<dbReference type="SMART" id="SM00225">
    <property type="entry name" value="BTB"/>
    <property type="match status" value="1"/>
</dbReference>
<dbReference type="SMART" id="SM00355">
    <property type="entry name" value="ZnF_C2H2"/>
    <property type="match status" value="2"/>
</dbReference>
<dbReference type="PANTHER" id="PTHR46105">
    <property type="entry name" value="AGAP004733-PA"/>
    <property type="match status" value="1"/>
</dbReference>
<dbReference type="PANTHER" id="PTHR46105:SF28">
    <property type="entry name" value="ZINC FINGER PROTEIN 37-LIKE"/>
    <property type="match status" value="1"/>
</dbReference>
<dbReference type="InterPro" id="IPR011333">
    <property type="entry name" value="SKP1/BTB/POZ_sf"/>
</dbReference>
<feature type="region of interest" description="Disordered" evidence="2">
    <location>
        <begin position="395"/>
        <end position="507"/>
    </location>
</feature>
<feature type="region of interest" description="Disordered" evidence="2">
    <location>
        <begin position="880"/>
        <end position="944"/>
    </location>
</feature>
<sequence length="1053" mass="118075">MLLPTRVGEKKSQVNAGGEAARRHPSPEGHSRPLRQMETGCCPPLGLITSEGAAVVLLSQRHKVTFLQQNIKTIDKMAGDCTHIKAHYTKAETFCPSKPWSDEDGDRGMQAAGNMKGRGLPARWSPNFETIDGLLYRKKLEKGFFNYREVLEEDRRQEALSTFHRRRLGQPHLSLEETYKCVAENYWWEGMYFQIRDFVLGCLECQSQHTKKPKGLGGRGCVTKTMVSHSADMLSKLRNQREAGLFCDITLRTNGQSYSAHRAVLAAVSDHFQEIFTEMDSSMKSDVDLTGFSEDSLLSLLDFSYSSTLCVRPEDLPEVIAMARHLGMWPAVEACSALMREQDQKLHPGKDFTSACACAGTCHEHHRQQRVGKRKRVSDFEDNCFSLRLDSSNESLEESPRHNLRRTPKAQCHNGLPLSPSHRMKLMDFKSPSSKKAATPRHTTSTPQSQNYSRVSPSHTRLLRSTPGAAKKVQRLLPMPESPRKNKKSPSPKQHSRTSMSRASKVTVCSPVRIKQEVEEVGEDEQDYARAQEKYHLMNVLGLQRTALLPRPEDLIGWRQKKRLRKLKANNYSLTKRRKPRPASPGLPFGAVTLSLPLCNPVNTHLLSKSAKTKPLGPIITVQMTPKRPKTVPPSDRSMRSKGTIPDMFRPASRPPFMGRELRRSVRRGDTAQQPLRGYAIKTKVKNAVRIKSEPTEYSLSGFPLLSNNPHDHTPHKFPPSHRTQAQNKVTAESVRTLRYNSSRPATKAKLKQASTREVGKTKCKPREEGRKVMDTKPRVKVNEPEGLKFSDQPPPASIYNHPLYKVIKEEPADPVPVGGAFPDPPSPDLGKRQSKPPIKLLDSGFLFSFCRPAGGPMAILKKEEESVDICLTRSVSQVGEGFGAPDPAPPVVKKERVERSVSQRKAQRPRPNARSIKPQLAESAGLKATRTKSKQQVKRPRSSRSCVRMDAVCRARLKQLRGPRSQVPKALKAPHACPQCSTSYKSCDALIMHRLRHIEGKHWPCLLCSKTFFLLRNVRSHIRTHDPKLTKAVSDTASGLEPEAHDRSAACT</sequence>
<dbReference type="Gene3D" id="3.30.710.10">
    <property type="entry name" value="Potassium Channel Kv1.1, Chain A"/>
    <property type="match status" value="1"/>
</dbReference>
<keyword evidence="1" id="KW-0479">Metal-binding</keyword>
<dbReference type="InterPro" id="IPR013087">
    <property type="entry name" value="Znf_C2H2_type"/>
</dbReference>
<dbReference type="PROSITE" id="PS00028">
    <property type="entry name" value="ZINC_FINGER_C2H2_1"/>
    <property type="match status" value="2"/>
</dbReference>
<dbReference type="Gene3D" id="1.10.340.70">
    <property type="match status" value="1"/>
</dbReference>
<dbReference type="SUPFAM" id="SSF54695">
    <property type="entry name" value="POZ domain"/>
    <property type="match status" value="1"/>
</dbReference>
<feature type="compositionally biased region" description="Basic residues" evidence="2">
    <location>
        <begin position="485"/>
        <end position="496"/>
    </location>
</feature>
<feature type="compositionally biased region" description="Polar residues" evidence="2">
    <location>
        <begin position="431"/>
        <end position="459"/>
    </location>
</feature>
<dbReference type="InterPro" id="IPR041588">
    <property type="entry name" value="Integrase_H2C2"/>
</dbReference>
<protein>
    <submittedName>
        <fullName evidence="5">Uncharacterized protein</fullName>
    </submittedName>
</protein>
<organism evidence="5 6">
    <name type="scientific">Dissostichus mawsoni</name>
    <name type="common">Antarctic cod</name>
    <dbReference type="NCBI Taxonomy" id="36200"/>
    <lineage>
        <taxon>Eukaryota</taxon>
        <taxon>Metazoa</taxon>
        <taxon>Chordata</taxon>
        <taxon>Craniata</taxon>
        <taxon>Vertebrata</taxon>
        <taxon>Euteleostomi</taxon>
        <taxon>Actinopterygii</taxon>
        <taxon>Neopterygii</taxon>
        <taxon>Teleostei</taxon>
        <taxon>Neoteleostei</taxon>
        <taxon>Acanthomorphata</taxon>
        <taxon>Eupercaria</taxon>
        <taxon>Perciformes</taxon>
        <taxon>Notothenioidei</taxon>
        <taxon>Nototheniidae</taxon>
        <taxon>Dissostichus</taxon>
    </lineage>
</organism>
<evidence type="ECO:0000256" key="2">
    <source>
        <dbReference type="SAM" id="MobiDB-lite"/>
    </source>
</evidence>
<feature type="compositionally biased region" description="Basic and acidic residues" evidence="2">
    <location>
        <begin position="893"/>
        <end position="902"/>
    </location>
</feature>
<dbReference type="InterPro" id="IPR000210">
    <property type="entry name" value="BTB/POZ_dom"/>
</dbReference>
<feature type="region of interest" description="Disordered" evidence="2">
    <location>
        <begin position="1"/>
        <end position="36"/>
    </location>
</feature>
<feature type="region of interest" description="Disordered" evidence="2">
    <location>
        <begin position="625"/>
        <end position="656"/>
    </location>
</feature>
<feature type="compositionally biased region" description="Basic and acidic residues" evidence="2">
    <location>
        <begin position="758"/>
        <end position="775"/>
    </location>
</feature>
<feature type="compositionally biased region" description="Basic and acidic residues" evidence="2">
    <location>
        <begin position="1043"/>
        <end position="1053"/>
    </location>
</feature>
<dbReference type="PROSITE" id="PS50157">
    <property type="entry name" value="ZINC_FINGER_C2H2_2"/>
    <property type="match status" value="1"/>
</dbReference>
<evidence type="ECO:0000259" key="4">
    <source>
        <dbReference type="PROSITE" id="PS50157"/>
    </source>
</evidence>
<evidence type="ECO:0000256" key="1">
    <source>
        <dbReference type="PROSITE-ProRule" id="PRU00042"/>
    </source>
</evidence>
<dbReference type="GO" id="GO:0000981">
    <property type="term" value="F:DNA-binding transcription factor activity, RNA polymerase II-specific"/>
    <property type="evidence" value="ECO:0007669"/>
    <property type="project" value="TreeGrafter"/>
</dbReference>
<accession>A0A7J5Y193</accession>
<comment type="caution">
    <text evidence="5">The sequence shown here is derived from an EMBL/GenBank/DDBJ whole genome shotgun (WGS) entry which is preliminary data.</text>
</comment>
<dbReference type="EMBL" id="JAAKFY010000018">
    <property type="protein sequence ID" value="KAF3843166.1"/>
    <property type="molecule type" value="Genomic_DNA"/>
</dbReference>
<dbReference type="GO" id="GO:0000978">
    <property type="term" value="F:RNA polymerase II cis-regulatory region sequence-specific DNA binding"/>
    <property type="evidence" value="ECO:0007669"/>
    <property type="project" value="TreeGrafter"/>
</dbReference>
<feature type="region of interest" description="Disordered" evidence="2">
    <location>
        <begin position="814"/>
        <end position="836"/>
    </location>
</feature>
<feature type="region of interest" description="Disordered" evidence="2">
    <location>
        <begin position="743"/>
        <end position="775"/>
    </location>
</feature>
<evidence type="ECO:0000259" key="3">
    <source>
        <dbReference type="PROSITE" id="PS50097"/>
    </source>
</evidence>
<keyword evidence="1" id="KW-0862">Zinc</keyword>
<feature type="compositionally biased region" description="Basic residues" evidence="2">
    <location>
        <begin position="930"/>
        <end position="943"/>
    </location>
</feature>
<dbReference type="InterPro" id="IPR050457">
    <property type="entry name" value="ZnFinger_BTB_dom_contain"/>
</dbReference>
<proteinExistence type="predicted"/>
<dbReference type="InterPro" id="IPR036236">
    <property type="entry name" value="Znf_C2H2_sf"/>
</dbReference>
<feature type="compositionally biased region" description="Basic and acidic residues" evidence="2">
    <location>
        <begin position="20"/>
        <end position="31"/>
    </location>
</feature>
<evidence type="ECO:0000313" key="5">
    <source>
        <dbReference type="EMBL" id="KAF3843166.1"/>
    </source>
</evidence>
<dbReference type="PROSITE" id="PS50097">
    <property type="entry name" value="BTB"/>
    <property type="match status" value="1"/>
</dbReference>
<feature type="domain" description="BTB" evidence="3">
    <location>
        <begin position="247"/>
        <end position="313"/>
    </location>
</feature>
<feature type="region of interest" description="Disordered" evidence="2">
    <location>
        <begin position="1034"/>
        <end position="1053"/>
    </location>
</feature>
<keyword evidence="1" id="KW-0863">Zinc-finger</keyword>
<reference evidence="5 6" key="1">
    <citation type="submission" date="2020-03" db="EMBL/GenBank/DDBJ databases">
        <title>Dissostichus mawsoni Genome sequencing and assembly.</title>
        <authorList>
            <person name="Park H."/>
        </authorList>
    </citation>
    <scope>NUCLEOTIDE SEQUENCE [LARGE SCALE GENOMIC DNA]</scope>
    <source>
        <strain evidence="5">DM0001</strain>
        <tissue evidence="5">Muscle</tissue>
    </source>
</reference>
<dbReference type="Proteomes" id="UP000518266">
    <property type="component" value="Unassembled WGS sequence"/>
</dbReference>
<evidence type="ECO:0000313" key="6">
    <source>
        <dbReference type="Proteomes" id="UP000518266"/>
    </source>
</evidence>